<dbReference type="EnsemblPlants" id="KQL00509">
    <property type="protein sequence ID" value="KQL00509"/>
    <property type="gene ID" value="SETIT_015452mg"/>
</dbReference>
<dbReference type="HOGENOM" id="CLU_2065576_0_0_1"/>
<dbReference type="InParanoid" id="K3YMH3"/>
<protein>
    <submittedName>
        <fullName evidence="1">Uncharacterized protein</fullName>
    </submittedName>
</protein>
<dbReference type="Proteomes" id="UP000004995">
    <property type="component" value="Unassembled WGS sequence"/>
</dbReference>
<reference evidence="1" key="2">
    <citation type="submission" date="2018-08" db="UniProtKB">
        <authorList>
            <consortium name="EnsemblPlants"/>
        </authorList>
    </citation>
    <scope>IDENTIFICATION</scope>
    <source>
        <strain evidence="1">Yugu1</strain>
    </source>
</reference>
<accession>K3YMH3</accession>
<name>K3YMH3_SETIT</name>
<keyword evidence="2" id="KW-1185">Reference proteome</keyword>
<sequence length="119" mass="12844">MIPLSISTIIQSSLIKERALAICGTMGEFSVSSAVAFVCITKEADLMCELLKHGAEPTDDMIEQSSVIRMCALGLLNLKGYQCIASAAAMVGMAKEAKRMSDWMKRENKLLTLSLSVPS</sequence>
<dbReference type="Gramene" id="KQL00509">
    <property type="protein sequence ID" value="KQL00509"/>
    <property type="gene ID" value="SETIT_015452mg"/>
</dbReference>
<dbReference type="AlphaFoldDB" id="K3YMH3"/>
<dbReference type="STRING" id="4555.K3YMH3"/>
<organism evidence="1 2">
    <name type="scientific">Setaria italica</name>
    <name type="common">Foxtail millet</name>
    <name type="synonym">Panicum italicum</name>
    <dbReference type="NCBI Taxonomy" id="4555"/>
    <lineage>
        <taxon>Eukaryota</taxon>
        <taxon>Viridiplantae</taxon>
        <taxon>Streptophyta</taxon>
        <taxon>Embryophyta</taxon>
        <taxon>Tracheophyta</taxon>
        <taxon>Spermatophyta</taxon>
        <taxon>Magnoliopsida</taxon>
        <taxon>Liliopsida</taxon>
        <taxon>Poales</taxon>
        <taxon>Poaceae</taxon>
        <taxon>PACMAD clade</taxon>
        <taxon>Panicoideae</taxon>
        <taxon>Panicodae</taxon>
        <taxon>Paniceae</taxon>
        <taxon>Cenchrinae</taxon>
        <taxon>Setaria</taxon>
    </lineage>
</organism>
<evidence type="ECO:0000313" key="1">
    <source>
        <dbReference type="EnsemblPlants" id="KQL00509"/>
    </source>
</evidence>
<reference evidence="2" key="1">
    <citation type="journal article" date="2012" name="Nat. Biotechnol.">
        <title>Reference genome sequence of the model plant Setaria.</title>
        <authorList>
            <person name="Bennetzen J.L."/>
            <person name="Schmutz J."/>
            <person name="Wang H."/>
            <person name="Percifield R."/>
            <person name="Hawkins J."/>
            <person name="Pontaroli A.C."/>
            <person name="Estep M."/>
            <person name="Feng L."/>
            <person name="Vaughn J.N."/>
            <person name="Grimwood J."/>
            <person name="Jenkins J."/>
            <person name="Barry K."/>
            <person name="Lindquist E."/>
            <person name="Hellsten U."/>
            <person name="Deshpande S."/>
            <person name="Wang X."/>
            <person name="Wu X."/>
            <person name="Mitros T."/>
            <person name="Triplett J."/>
            <person name="Yang X."/>
            <person name="Ye C.Y."/>
            <person name="Mauro-Herrera M."/>
            <person name="Wang L."/>
            <person name="Li P."/>
            <person name="Sharma M."/>
            <person name="Sharma R."/>
            <person name="Ronald P.C."/>
            <person name="Panaud O."/>
            <person name="Kellogg E.A."/>
            <person name="Brutnell T.P."/>
            <person name="Doust A.N."/>
            <person name="Tuskan G.A."/>
            <person name="Rokhsar D."/>
            <person name="Devos K.M."/>
        </authorList>
    </citation>
    <scope>NUCLEOTIDE SEQUENCE [LARGE SCALE GENOMIC DNA]</scope>
    <source>
        <strain evidence="2">cv. Yugu1</strain>
    </source>
</reference>
<proteinExistence type="predicted"/>
<evidence type="ECO:0000313" key="2">
    <source>
        <dbReference type="Proteomes" id="UP000004995"/>
    </source>
</evidence>
<dbReference type="EMBL" id="AGNK02003516">
    <property type="status" value="NOT_ANNOTATED_CDS"/>
    <property type="molecule type" value="Genomic_DNA"/>
</dbReference>
<dbReference type="eggNOG" id="ENOG502R3AX">
    <property type="taxonomic scope" value="Eukaryota"/>
</dbReference>